<gene>
    <name evidence="2" type="ORF">AS156_35435</name>
</gene>
<keyword evidence="1" id="KW-0472">Membrane</keyword>
<dbReference type="Proteomes" id="UP000057737">
    <property type="component" value="Unassembled WGS sequence"/>
</dbReference>
<name>A0A125Q9Q7_9BRAD</name>
<comment type="caution">
    <text evidence="2">The sequence shown here is derived from an EMBL/GenBank/DDBJ whole genome shotgun (WGS) entry which is preliminary data.</text>
</comment>
<keyword evidence="1" id="KW-0812">Transmembrane</keyword>
<dbReference type="EMBL" id="LNCU01000039">
    <property type="protein sequence ID" value="KWV58115.1"/>
    <property type="molecule type" value="Genomic_DNA"/>
</dbReference>
<sequence>MIAFAAGTAASFFLLPLWVMWAINIAREGNRSDWLGFVGGFLGDALTAFVAAIAVYYAWRGINRQLRVSIVSRKEDASSAI</sequence>
<keyword evidence="3" id="KW-1185">Reference proteome</keyword>
<feature type="transmembrane region" description="Helical" evidence="1">
    <location>
        <begin position="38"/>
        <end position="59"/>
    </location>
</feature>
<reference evidence="2 3" key="1">
    <citation type="submission" date="2015-11" db="EMBL/GenBank/DDBJ databases">
        <title>Draft Genome Sequence of the Strain BR 10303 (Bradyrhizobium sp.) isolated from nodules of Centrolobium paraense.</title>
        <authorList>
            <person name="Zelli J.E."/>
            <person name="Simoes-Araujo J.L."/>
            <person name="Barauna A.C."/>
            <person name="Silva K."/>
        </authorList>
    </citation>
    <scope>NUCLEOTIDE SEQUENCE [LARGE SCALE GENOMIC DNA]</scope>
    <source>
        <strain evidence="2 3">BR 10303</strain>
    </source>
</reference>
<proteinExistence type="predicted"/>
<organism evidence="2 3">
    <name type="scientific">Bradyrhizobium macuxiense</name>
    <dbReference type="NCBI Taxonomy" id="1755647"/>
    <lineage>
        <taxon>Bacteria</taxon>
        <taxon>Pseudomonadati</taxon>
        <taxon>Pseudomonadota</taxon>
        <taxon>Alphaproteobacteria</taxon>
        <taxon>Hyphomicrobiales</taxon>
        <taxon>Nitrobacteraceae</taxon>
        <taxon>Bradyrhizobium</taxon>
    </lineage>
</organism>
<protein>
    <submittedName>
        <fullName evidence="2">Uncharacterized protein</fullName>
    </submittedName>
</protein>
<dbReference type="AlphaFoldDB" id="A0A125Q9Q7"/>
<keyword evidence="1" id="KW-1133">Transmembrane helix</keyword>
<evidence type="ECO:0000313" key="3">
    <source>
        <dbReference type="Proteomes" id="UP000057737"/>
    </source>
</evidence>
<evidence type="ECO:0000313" key="2">
    <source>
        <dbReference type="EMBL" id="KWV58115.1"/>
    </source>
</evidence>
<evidence type="ECO:0000256" key="1">
    <source>
        <dbReference type="SAM" id="Phobius"/>
    </source>
</evidence>
<accession>A0A125Q9Q7</accession>